<dbReference type="EMBL" id="HBUE01303491">
    <property type="protein sequence ID" value="CAG6580125.1"/>
    <property type="molecule type" value="Transcribed_RNA"/>
</dbReference>
<dbReference type="AlphaFoldDB" id="A0A8D8JWY9"/>
<organism evidence="1">
    <name type="scientific">Culex pipiens</name>
    <name type="common">House mosquito</name>
    <dbReference type="NCBI Taxonomy" id="7175"/>
    <lineage>
        <taxon>Eukaryota</taxon>
        <taxon>Metazoa</taxon>
        <taxon>Ecdysozoa</taxon>
        <taxon>Arthropoda</taxon>
        <taxon>Hexapoda</taxon>
        <taxon>Insecta</taxon>
        <taxon>Pterygota</taxon>
        <taxon>Neoptera</taxon>
        <taxon>Endopterygota</taxon>
        <taxon>Diptera</taxon>
        <taxon>Nematocera</taxon>
        <taxon>Culicoidea</taxon>
        <taxon>Culicidae</taxon>
        <taxon>Culicinae</taxon>
        <taxon>Culicini</taxon>
        <taxon>Culex</taxon>
        <taxon>Culex</taxon>
    </lineage>
</organism>
<evidence type="ECO:0000313" key="1">
    <source>
        <dbReference type="EMBL" id="CAG6580125.1"/>
    </source>
</evidence>
<name>A0A8D8JWY9_CULPI</name>
<accession>A0A8D8JWY9</accession>
<protein>
    <submittedName>
        <fullName evidence="1">(northern house mosquito) hypothetical protein</fullName>
    </submittedName>
</protein>
<sequence length="167" mass="18216">MSRSRKLMSVRFPRSLRESLSPASLSDPRRSKGGCAIRFDLHLKHRTAAVAGSGPFLRWFSSRNRDPNPVRLGPHRVVAGGTCLAPCGHWSDSRSTSCVCCPKRHRRNLRRNCPGSLLRTRADRCPRTTDCLDFPAGRGGTLGSTRAALWCCVVGPTVALNCASVSS</sequence>
<proteinExistence type="predicted"/>
<dbReference type="EMBL" id="HBUE01197464">
    <property type="protein sequence ID" value="CAG6528391.1"/>
    <property type="molecule type" value="Transcribed_RNA"/>
</dbReference>
<reference evidence="1" key="1">
    <citation type="submission" date="2021-05" db="EMBL/GenBank/DDBJ databases">
        <authorList>
            <person name="Alioto T."/>
            <person name="Alioto T."/>
            <person name="Gomez Garrido J."/>
        </authorList>
    </citation>
    <scope>NUCLEOTIDE SEQUENCE</scope>
</reference>